<name>A0A6C0HAR5_9ZZZZ</name>
<keyword evidence="2" id="KW-0812">Transmembrane</keyword>
<dbReference type="EMBL" id="MN739920">
    <property type="protein sequence ID" value="QHT77589.1"/>
    <property type="molecule type" value="Genomic_DNA"/>
</dbReference>
<feature type="compositionally biased region" description="Basic residues" evidence="1">
    <location>
        <begin position="173"/>
        <end position="191"/>
    </location>
</feature>
<evidence type="ECO:0000256" key="2">
    <source>
        <dbReference type="SAM" id="Phobius"/>
    </source>
</evidence>
<feature type="region of interest" description="Disordered" evidence="1">
    <location>
        <begin position="161"/>
        <end position="191"/>
    </location>
</feature>
<keyword evidence="2" id="KW-1133">Transmembrane helix</keyword>
<feature type="compositionally biased region" description="Polar residues" evidence="1">
    <location>
        <begin position="57"/>
        <end position="73"/>
    </location>
</feature>
<organism evidence="3">
    <name type="scientific">viral metagenome</name>
    <dbReference type="NCBI Taxonomy" id="1070528"/>
    <lineage>
        <taxon>unclassified sequences</taxon>
        <taxon>metagenomes</taxon>
        <taxon>organismal metagenomes</taxon>
    </lineage>
</organism>
<dbReference type="AlphaFoldDB" id="A0A6C0HAR5"/>
<sequence length="191" mass="20788">MYSTHIPVNAYIFIGLASVVMAVVTIMDSNSNDSKEPETPSNDVSSSVTEMLPAFSNPFSSNPNTGVTEQPATEQGNTLSNMFYSENNAAQQYVPETMNKNDFNPFGDMANSDEGLAKEAPPVDNPFQQFAQAGPVEAQPIQVAPVQAQPVQAQPIQAVQAQPVAFGGNKYNKTNKHKSKRNKKTKNHRKK</sequence>
<feature type="transmembrane region" description="Helical" evidence="2">
    <location>
        <begin position="6"/>
        <end position="27"/>
    </location>
</feature>
<reference evidence="3" key="1">
    <citation type="journal article" date="2020" name="Nature">
        <title>Giant virus diversity and host interactions through global metagenomics.</title>
        <authorList>
            <person name="Schulz F."/>
            <person name="Roux S."/>
            <person name="Paez-Espino D."/>
            <person name="Jungbluth S."/>
            <person name="Walsh D.A."/>
            <person name="Denef V.J."/>
            <person name="McMahon K.D."/>
            <person name="Konstantinidis K.T."/>
            <person name="Eloe-Fadrosh E.A."/>
            <person name="Kyrpides N.C."/>
            <person name="Woyke T."/>
        </authorList>
    </citation>
    <scope>NUCLEOTIDE SEQUENCE</scope>
    <source>
        <strain evidence="3">GVMAG-M-3300023179-90</strain>
    </source>
</reference>
<feature type="region of interest" description="Disordered" evidence="1">
    <location>
        <begin position="53"/>
        <end position="73"/>
    </location>
</feature>
<protein>
    <submittedName>
        <fullName evidence="3">Uncharacterized protein</fullName>
    </submittedName>
</protein>
<proteinExistence type="predicted"/>
<keyword evidence="2" id="KW-0472">Membrane</keyword>
<accession>A0A6C0HAR5</accession>
<evidence type="ECO:0000313" key="3">
    <source>
        <dbReference type="EMBL" id="QHT77589.1"/>
    </source>
</evidence>
<evidence type="ECO:0000256" key="1">
    <source>
        <dbReference type="SAM" id="MobiDB-lite"/>
    </source>
</evidence>